<feature type="domain" description="DUF397" evidence="1">
    <location>
        <begin position="5"/>
        <end position="55"/>
    </location>
</feature>
<sequence length="69" mass="7518">MRINYRQSSFCSTGACVQVAVLDNGDVSLRDSKDLSVAPHTYTPQEWVAFTAGVKNGEFDLVPGALLDR</sequence>
<dbReference type="OrthoDB" id="4299240at2"/>
<gene>
    <name evidence="2" type="ORF">SAMN05216174_11431</name>
</gene>
<keyword evidence="3" id="KW-1185">Reference proteome</keyword>
<protein>
    <recommendedName>
        <fullName evidence="1">DUF397 domain-containing protein</fullName>
    </recommendedName>
</protein>
<dbReference type="AlphaFoldDB" id="A0A1G6W5V8"/>
<organism evidence="2 3">
    <name type="scientific">Actinokineospora iranica</name>
    <dbReference type="NCBI Taxonomy" id="1271860"/>
    <lineage>
        <taxon>Bacteria</taxon>
        <taxon>Bacillati</taxon>
        <taxon>Actinomycetota</taxon>
        <taxon>Actinomycetes</taxon>
        <taxon>Pseudonocardiales</taxon>
        <taxon>Pseudonocardiaceae</taxon>
        <taxon>Actinokineospora</taxon>
    </lineage>
</organism>
<dbReference type="Proteomes" id="UP000199501">
    <property type="component" value="Unassembled WGS sequence"/>
</dbReference>
<dbReference type="InterPro" id="IPR007278">
    <property type="entry name" value="DUF397"/>
</dbReference>
<dbReference type="STRING" id="1271860.SAMN05216174_11431"/>
<dbReference type="RefSeq" id="WP_091455255.1">
    <property type="nucleotide sequence ID" value="NZ_FMZZ01000014.1"/>
</dbReference>
<evidence type="ECO:0000259" key="1">
    <source>
        <dbReference type="Pfam" id="PF04149"/>
    </source>
</evidence>
<accession>A0A1G6W5V8</accession>
<dbReference type="EMBL" id="FMZZ01000014">
    <property type="protein sequence ID" value="SDD61320.1"/>
    <property type="molecule type" value="Genomic_DNA"/>
</dbReference>
<evidence type="ECO:0000313" key="3">
    <source>
        <dbReference type="Proteomes" id="UP000199501"/>
    </source>
</evidence>
<reference evidence="3" key="1">
    <citation type="submission" date="2016-10" db="EMBL/GenBank/DDBJ databases">
        <authorList>
            <person name="Varghese N."/>
            <person name="Submissions S."/>
        </authorList>
    </citation>
    <scope>NUCLEOTIDE SEQUENCE [LARGE SCALE GENOMIC DNA]</scope>
    <source>
        <strain evidence="3">IBRC-M 10403</strain>
    </source>
</reference>
<dbReference type="Pfam" id="PF04149">
    <property type="entry name" value="DUF397"/>
    <property type="match status" value="1"/>
</dbReference>
<evidence type="ECO:0000313" key="2">
    <source>
        <dbReference type="EMBL" id="SDD61320.1"/>
    </source>
</evidence>
<proteinExistence type="predicted"/>
<name>A0A1G6W5V8_9PSEU</name>